<dbReference type="Gene3D" id="3.30.70.1270">
    <property type="entry name" value="Api92-like domains"/>
    <property type="match status" value="1"/>
</dbReference>
<sequence>MFSWCKNRLEITAKSVCIDVMQSWIAGTENSALSTCHTQAIKLFLAGCAGILKPTKATEFTAYPMLTAAGTGASTSANQAFQHFLELMEKDAWLDSATIARMEKIWVQSGLETLKWESIPVSSRQIMSQLMAVHYADWFGVASFGEQFDPQERWEWLSIMPAASCPCDMLMIMPSRLATELNGNSGLFRGLNTTADLYTQLYGVEFPAGHKANWSRESLGTILLTFDTPWYPPSGEVMGEMSELFDCEIRHYWKSVDEGFSGYNCFDRGDHVDSGPWPEEMQQLSNGETARMYLVSTETTAGNAICGASGHNTGAFGPDTKPG</sequence>
<dbReference type="InterPro" id="IPR009694">
    <property type="entry name" value="DUF1281"/>
</dbReference>
<feature type="domain" description="YubB ferredoxin-like" evidence="2">
    <location>
        <begin position="209"/>
        <end position="295"/>
    </location>
</feature>
<evidence type="ECO:0000313" key="3">
    <source>
        <dbReference type="EMBL" id="VEB92808.1"/>
    </source>
</evidence>
<dbReference type="Gene3D" id="1.10.3530.10">
    <property type="entry name" value="Api92-like"/>
    <property type="match status" value="1"/>
</dbReference>
<dbReference type="Pfam" id="PF18406">
    <property type="entry name" value="DUF1281_C"/>
    <property type="match status" value="1"/>
</dbReference>
<evidence type="ECO:0000259" key="1">
    <source>
        <dbReference type="Pfam" id="PF06924"/>
    </source>
</evidence>
<dbReference type="EMBL" id="LR134204">
    <property type="protein sequence ID" value="VEB92808.1"/>
    <property type="molecule type" value="Genomic_DNA"/>
</dbReference>
<accession>A0A447UQ20</accession>
<dbReference type="Pfam" id="PF06924">
    <property type="entry name" value="DUF1281"/>
    <property type="match status" value="1"/>
</dbReference>
<dbReference type="SUPFAM" id="SSF160940">
    <property type="entry name" value="Api92-like"/>
    <property type="match status" value="1"/>
</dbReference>
<dbReference type="AlphaFoldDB" id="A0A447UQ20"/>
<proteinExistence type="predicted"/>
<feature type="domain" description="DUF1281" evidence="1">
    <location>
        <begin position="38"/>
        <end position="205"/>
    </location>
</feature>
<evidence type="ECO:0000259" key="2">
    <source>
        <dbReference type="Pfam" id="PF18406"/>
    </source>
</evidence>
<gene>
    <name evidence="3" type="ORF">NCTC11075_03672</name>
</gene>
<name>A0A447UQ20_CITKO</name>
<dbReference type="InterPro" id="IPR023136">
    <property type="entry name" value="Api92-like_dom_sf"/>
</dbReference>
<dbReference type="InterPro" id="IPR041329">
    <property type="entry name" value="YubB_C"/>
</dbReference>
<dbReference type="Proteomes" id="UP000270272">
    <property type="component" value="Chromosome"/>
</dbReference>
<organism evidence="3 4">
    <name type="scientific">Citrobacter koseri</name>
    <name type="common">Citrobacter diversus</name>
    <dbReference type="NCBI Taxonomy" id="545"/>
    <lineage>
        <taxon>Bacteria</taxon>
        <taxon>Pseudomonadati</taxon>
        <taxon>Pseudomonadota</taxon>
        <taxon>Gammaproteobacteria</taxon>
        <taxon>Enterobacterales</taxon>
        <taxon>Enterobacteriaceae</taxon>
        <taxon>Citrobacter</taxon>
    </lineage>
</organism>
<reference evidence="3 4" key="1">
    <citation type="submission" date="2018-12" db="EMBL/GenBank/DDBJ databases">
        <authorList>
            <consortium name="Pathogen Informatics"/>
        </authorList>
    </citation>
    <scope>NUCLEOTIDE SEQUENCE [LARGE SCALE GENOMIC DNA]</scope>
    <source>
        <strain evidence="3 4">NCTC11075</strain>
    </source>
</reference>
<protein>
    <submittedName>
        <fullName evidence="3">Protein of uncharacterized function (DUF1281)</fullName>
    </submittedName>
</protein>
<evidence type="ECO:0000313" key="4">
    <source>
        <dbReference type="Proteomes" id="UP000270272"/>
    </source>
</evidence>